<dbReference type="Pfam" id="PF13487">
    <property type="entry name" value="HD_5"/>
    <property type="match status" value="1"/>
</dbReference>
<gene>
    <name evidence="2" type="ORF">bsdE14_19320</name>
</gene>
<organism evidence="2 3">
    <name type="scientific">Clostridium omnivorum</name>
    <dbReference type="NCBI Taxonomy" id="1604902"/>
    <lineage>
        <taxon>Bacteria</taxon>
        <taxon>Bacillati</taxon>
        <taxon>Bacillota</taxon>
        <taxon>Clostridia</taxon>
        <taxon>Eubacteriales</taxon>
        <taxon>Clostridiaceae</taxon>
        <taxon>Clostridium</taxon>
    </lineage>
</organism>
<dbReference type="PANTHER" id="PTHR43155">
    <property type="entry name" value="CYCLIC DI-GMP PHOSPHODIESTERASE PA4108-RELATED"/>
    <property type="match status" value="1"/>
</dbReference>
<accession>A0ABQ5N5K5</accession>
<reference evidence="2 3" key="1">
    <citation type="journal article" date="2024" name="Int. J. Syst. Evol. Microbiol.">
        <title>Clostridium omnivorum sp. nov., isolated from anoxic soil under the treatment of reductive soil disinfestation.</title>
        <authorList>
            <person name="Ueki A."/>
            <person name="Tonouchi A."/>
            <person name="Kaku N."/>
            <person name="Honma S."/>
            <person name="Ueki K."/>
        </authorList>
    </citation>
    <scope>NUCLEOTIDE SEQUENCE [LARGE SCALE GENOMIC DNA]</scope>
    <source>
        <strain evidence="2 3">E14</strain>
    </source>
</reference>
<dbReference type="Gene3D" id="1.10.3210.10">
    <property type="entry name" value="Hypothetical protein af1432"/>
    <property type="match status" value="1"/>
</dbReference>
<sequence length="354" mass="40263">MAMMKLFLRPNDLKPGMIIAEDLIENNIVLASKGTIITQPIIDKLSQIYFLNRIAVFHEEDEKKNSLIIDKVKSVEEVEKSFNEFTFNVEDIFDVIDSNGIKDLEDIRAFAKKIQNELDSTRAIIKNIVLNGSGTDTIYRHSVNVAALSSILGRWLGLDERDINLLTYSAVLHDFGKTKIDKEILNKKGTLTPKEFHQIKNHPIASYNLIKQVPFLDSSVCYGVLMHHERLDGSGYPLGIKGEKIHEFAKIIAIADTFDAVNSNRVHRKSRGPFAALEIIQKDSLGKLDYEYCKVFLDHVVNYYMGEEVLLNNDMICKIIQINVNDLAHPLVLHDTEFLDLKKEPGLKVERIVK</sequence>
<dbReference type="CDD" id="cd00077">
    <property type="entry name" value="HDc"/>
    <property type="match status" value="1"/>
</dbReference>
<evidence type="ECO:0000313" key="2">
    <source>
        <dbReference type="EMBL" id="GLC30522.1"/>
    </source>
</evidence>
<dbReference type="SMART" id="SM00471">
    <property type="entry name" value="HDc"/>
    <property type="match status" value="1"/>
</dbReference>
<comment type="caution">
    <text evidence="2">The sequence shown here is derived from an EMBL/GenBank/DDBJ whole genome shotgun (WGS) entry which is preliminary data.</text>
</comment>
<dbReference type="InterPro" id="IPR037522">
    <property type="entry name" value="HD_GYP_dom"/>
</dbReference>
<feature type="domain" description="HD-GYP" evidence="1">
    <location>
        <begin position="116"/>
        <end position="312"/>
    </location>
</feature>
<dbReference type="Proteomes" id="UP001208567">
    <property type="component" value="Unassembled WGS sequence"/>
</dbReference>
<protein>
    <submittedName>
        <fullName evidence="2">HD family phosphohydrolase</fullName>
    </submittedName>
</protein>
<dbReference type="EMBL" id="BRXR01000001">
    <property type="protein sequence ID" value="GLC30522.1"/>
    <property type="molecule type" value="Genomic_DNA"/>
</dbReference>
<name>A0ABQ5N5K5_9CLOT</name>
<proteinExistence type="predicted"/>
<dbReference type="InterPro" id="IPR003607">
    <property type="entry name" value="HD/PDEase_dom"/>
</dbReference>
<dbReference type="RefSeq" id="WP_264849787.1">
    <property type="nucleotide sequence ID" value="NZ_BRXR01000001.1"/>
</dbReference>
<evidence type="ECO:0000259" key="1">
    <source>
        <dbReference type="PROSITE" id="PS51832"/>
    </source>
</evidence>
<keyword evidence="3" id="KW-1185">Reference proteome</keyword>
<evidence type="ECO:0000313" key="3">
    <source>
        <dbReference type="Proteomes" id="UP001208567"/>
    </source>
</evidence>
<dbReference type="PROSITE" id="PS51832">
    <property type="entry name" value="HD_GYP"/>
    <property type="match status" value="1"/>
</dbReference>
<dbReference type="SUPFAM" id="SSF109604">
    <property type="entry name" value="HD-domain/PDEase-like"/>
    <property type="match status" value="1"/>
</dbReference>
<dbReference type="PANTHER" id="PTHR43155:SF2">
    <property type="entry name" value="CYCLIC DI-GMP PHOSPHODIESTERASE PA4108"/>
    <property type="match status" value="1"/>
</dbReference>